<dbReference type="Pfam" id="PF14214">
    <property type="entry name" value="Helitron_like_N"/>
    <property type="match status" value="1"/>
</dbReference>
<evidence type="ECO:0000256" key="1">
    <source>
        <dbReference type="SAM" id="MobiDB-lite"/>
    </source>
</evidence>
<keyword evidence="5" id="KW-1185">Reference proteome</keyword>
<evidence type="ECO:0000259" key="2">
    <source>
        <dbReference type="Pfam" id="PF14214"/>
    </source>
</evidence>
<dbReference type="Pfam" id="PF13245">
    <property type="entry name" value="AAA_19"/>
    <property type="match status" value="1"/>
</dbReference>
<feature type="region of interest" description="Disordered" evidence="1">
    <location>
        <begin position="899"/>
        <end position="918"/>
    </location>
</feature>
<organism evidence="4 5">
    <name type="scientific">Mytilus coruscus</name>
    <name type="common">Sea mussel</name>
    <dbReference type="NCBI Taxonomy" id="42192"/>
    <lineage>
        <taxon>Eukaryota</taxon>
        <taxon>Metazoa</taxon>
        <taxon>Spiralia</taxon>
        <taxon>Lophotrochozoa</taxon>
        <taxon>Mollusca</taxon>
        <taxon>Bivalvia</taxon>
        <taxon>Autobranchia</taxon>
        <taxon>Pteriomorphia</taxon>
        <taxon>Mytilida</taxon>
        <taxon>Mytiloidea</taxon>
        <taxon>Mytilidae</taxon>
        <taxon>Mytilinae</taxon>
        <taxon>Mytilus</taxon>
    </lineage>
</organism>
<dbReference type="EMBL" id="CACVKT020001887">
    <property type="protein sequence ID" value="CAC5373298.1"/>
    <property type="molecule type" value="Genomic_DNA"/>
</dbReference>
<reference evidence="4 5" key="1">
    <citation type="submission" date="2020-06" db="EMBL/GenBank/DDBJ databases">
        <authorList>
            <person name="Li R."/>
            <person name="Bekaert M."/>
        </authorList>
    </citation>
    <scope>NUCLEOTIDE SEQUENCE [LARGE SCALE GENOMIC DNA]</scope>
    <source>
        <strain evidence="5">wild</strain>
    </source>
</reference>
<name>A0A6J8AWD0_MYTCO</name>
<proteinExistence type="predicted"/>
<dbReference type="Proteomes" id="UP000507470">
    <property type="component" value="Unassembled WGS sequence"/>
</dbReference>
<feature type="compositionally biased region" description="Polar residues" evidence="1">
    <location>
        <begin position="300"/>
        <end position="322"/>
    </location>
</feature>
<dbReference type="InterPro" id="IPR027417">
    <property type="entry name" value="P-loop_NTPase"/>
</dbReference>
<protein>
    <submittedName>
        <fullName evidence="4">Uncharacterized protein</fullName>
    </submittedName>
</protein>
<feature type="region of interest" description="Disordered" evidence="1">
    <location>
        <begin position="300"/>
        <end position="330"/>
    </location>
</feature>
<dbReference type="PANTHER" id="PTHR47642">
    <property type="entry name" value="ATP-DEPENDENT DNA HELICASE"/>
    <property type="match status" value="1"/>
</dbReference>
<evidence type="ECO:0000259" key="3">
    <source>
        <dbReference type="Pfam" id="PF20209"/>
    </source>
</evidence>
<dbReference type="InterPro" id="IPR051055">
    <property type="entry name" value="PIF1_helicase"/>
</dbReference>
<accession>A0A6J8AWD0</accession>
<dbReference type="OrthoDB" id="6134515at2759"/>
<dbReference type="Pfam" id="PF20209">
    <property type="entry name" value="DUF6570"/>
    <property type="match status" value="1"/>
</dbReference>
<feature type="compositionally biased region" description="Basic residues" evidence="1">
    <location>
        <begin position="58"/>
        <end position="70"/>
    </location>
</feature>
<dbReference type="InterPro" id="IPR025476">
    <property type="entry name" value="Helitron_helicase-like"/>
</dbReference>
<sequence>MKLSGKLKLVREKDLILLTKKKKSIGKRSYAYSKDLTLFNFKTKNFTQKKRSTEAKKGKLAKKKKRKKNKSKDINELISDFHRTVSGGPIYTCTSCKQLWYKHSVSRFEVTFANKHSEKVANIILQCPRIKSINDTIWICNTCKTYIKKGKIPPTSVMNLMTFPDQEILKDLNPLEKTLVSVILPFMKIHQEPRGRQKFIQGNMVLVPANVCQTVTQLPRLTTETATIKATLKRRLKYKHHVYCLNIRPQLVIEAAKLLSHSPLYKEHNVVINNDWEDLYNETSLENDTTEEDLVISEQEQLNQNPKKNDISNNDQMKNANDASDDEDDKWSEVDECELMSGEADTLLSAPGFVEPSERDIVYNFAPGEGQIPISVFMQEDSEELAFPSIFCGKRRPPNKDRQTRITYGEIVKAELRNVDRRAAQSVENVFFKTNKIQMKTLIDQTQLAVRKVKTKDNRLTVKDVRGDAALDMVHEDKAYKFLANIRGSPPYFEKVSKELFALIRQLGPATFFVTLSAAETRWLHLLRLLGRIVDKKDYSDDELNNMSWQEKCRLNQSDLVTCARHFDFSTQKFINGFLLSDGNTLEILKYKNLWSKISKELDSIENDNEKIDTFLQRLQITESECILAIRASLLAATVFLKRSVKEVRINSYNTNVLRGWRANLDVQFVLDVYACATYVASYITKFQRGMSELLRKATEEVRHGNQTIKQQIKMVGNKFLNAVEISAQEAVYICLQLPMKKSSRQVIFLNTSPPEERITLLKPNSILDTTKDEDDDVECTNILSRYSDRPKSMEKDVEDTSTEPYKRKKKARVIRSVHFNIDTDPEKHYREKLMLYNPWRDEHALKCNFPTYSEAYQHFKETIEEQQKIYEPLSDTVDEAQRLLNENEHLEEMWDELAPQTESENAEDLANSSKQPDKGIENYDIGLDLGLQPSNAEDEISKQYDMPEKEFRQHVRRLNKEQIEFVYDTIHLLKTQQEPIYRLLSGGAGVGKSYVTNALYQFALKFFNKKAGEEFALKKILLMAPTGKAAYHIKGNSIHSAFTLPANQKLQHKPLSSSALNTLRTKLEM</sequence>
<dbReference type="InterPro" id="IPR046700">
    <property type="entry name" value="DUF6570"/>
</dbReference>
<gene>
    <name evidence="4" type="ORF">MCOR_11117</name>
</gene>
<dbReference type="AlphaFoldDB" id="A0A6J8AWD0"/>
<evidence type="ECO:0000313" key="4">
    <source>
        <dbReference type="EMBL" id="CAC5373298.1"/>
    </source>
</evidence>
<dbReference type="PANTHER" id="PTHR47642:SF5">
    <property type="entry name" value="ATP-DEPENDENT DNA HELICASE"/>
    <property type="match status" value="1"/>
</dbReference>
<feature type="region of interest" description="Disordered" evidence="1">
    <location>
        <begin position="50"/>
        <end position="71"/>
    </location>
</feature>
<feature type="domain" description="DUF6570" evidence="3">
    <location>
        <begin position="149"/>
        <end position="275"/>
    </location>
</feature>
<feature type="domain" description="Helitron helicase-like" evidence="2">
    <location>
        <begin position="439"/>
        <end position="579"/>
    </location>
</feature>
<dbReference type="Gene3D" id="3.40.50.300">
    <property type="entry name" value="P-loop containing nucleotide triphosphate hydrolases"/>
    <property type="match status" value="1"/>
</dbReference>
<evidence type="ECO:0000313" key="5">
    <source>
        <dbReference type="Proteomes" id="UP000507470"/>
    </source>
</evidence>